<evidence type="ECO:0000256" key="3">
    <source>
        <dbReference type="SAM" id="Phobius"/>
    </source>
</evidence>
<dbReference type="Proteomes" id="UP001578633">
    <property type="component" value="Chromosome 6"/>
</dbReference>
<evidence type="ECO:0000256" key="1">
    <source>
        <dbReference type="ARBA" id="ARBA00004685"/>
    </source>
</evidence>
<sequence length="297" mass="33623">MAPFQLLNKGKTQYAALGERSSTESEDMAEKEAIAEYNETRYERKYRRLRIVSIFLVLALVLTVPYTAYVGMHRHGHAQPHPAHKHVPDGDHNQYAADVGLGVDPFGWVPADLGQPLRWVKFGGKDDPYYVEEDVFESLKSTEDAVLKFLELDNPAIKTHGVNTSYFDDDGHVRDLRATTVYQGDHKMPVYFLRAFHQMHCISVITDGYGKALHGRSKDARWGPEHFAHCVNVLRETVSCFADAQVASFIHPGDAHISLGQQARCRDYKALREWADDPVRQPIYENYVHEDPGVDGA</sequence>
<dbReference type="PANTHER" id="PTHR33365:SF4">
    <property type="entry name" value="CYCLOCHLOROTINE BIOSYNTHESIS PROTEIN O"/>
    <property type="match status" value="1"/>
</dbReference>
<evidence type="ECO:0008006" key="6">
    <source>
        <dbReference type="Google" id="ProtNLM"/>
    </source>
</evidence>
<name>A0ABR3UHC5_9PLEO</name>
<comment type="similarity">
    <text evidence="2">Belongs to the ustYa family.</text>
</comment>
<gene>
    <name evidence="4" type="ORF">ACET3X_007196</name>
</gene>
<dbReference type="RefSeq" id="XP_069305964.1">
    <property type="nucleotide sequence ID" value="XM_069453410.1"/>
</dbReference>
<evidence type="ECO:0000256" key="2">
    <source>
        <dbReference type="ARBA" id="ARBA00035112"/>
    </source>
</evidence>
<comment type="caution">
    <text evidence="4">The sequence shown here is derived from an EMBL/GenBank/DDBJ whole genome shotgun (WGS) entry which is preliminary data.</text>
</comment>
<proteinExistence type="inferred from homology"/>
<feature type="transmembrane region" description="Helical" evidence="3">
    <location>
        <begin position="51"/>
        <end position="72"/>
    </location>
</feature>
<accession>A0ABR3UHC5</accession>
<comment type="pathway">
    <text evidence="1">Mycotoxin biosynthesis.</text>
</comment>
<dbReference type="PANTHER" id="PTHR33365">
    <property type="entry name" value="YALI0B05434P"/>
    <property type="match status" value="1"/>
</dbReference>
<protein>
    <recommendedName>
        <fullName evidence="6">Oxidase ustYa</fullName>
    </recommendedName>
</protein>
<dbReference type="InterPro" id="IPR021765">
    <property type="entry name" value="UstYa-like"/>
</dbReference>
<dbReference type="GeneID" id="96087518"/>
<keyword evidence="5" id="KW-1185">Reference proteome</keyword>
<reference evidence="4 5" key="1">
    <citation type="submission" date="2024-09" db="EMBL/GenBank/DDBJ databases">
        <title>T2T genomes of carrot and Alternaria dauci and their utility for understanding host-pathogen interaction during carrot leaf blight disease.</title>
        <authorList>
            <person name="Liu W."/>
            <person name="Xu S."/>
            <person name="Ou C."/>
            <person name="Liu X."/>
            <person name="Zhuang F."/>
            <person name="Deng X.W."/>
        </authorList>
    </citation>
    <scope>NUCLEOTIDE SEQUENCE [LARGE SCALE GENOMIC DNA]</scope>
    <source>
        <strain evidence="4 5">A2016</strain>
    </source>
</reference>
<evidence type="ECO:0000313" key="4">
    <source>
        <dbReference type="EMBL" id="KAL1795380.1"/>
    </source>
</evidence>
<keyword evidence="3" id="KW-0472">Membrane</keyword>
<dbReference type="EMBL" id="JBHGVX010000006">
    <property type="protein sequence ID" value="KAL1795380.1"/>
    <property type="molecule type" value="Genomic_DNA"/>
</dbReference>
<keyword evidence="3" id="KW-1133">Transmembrane helix</keyword>
<keyword evidence="3" id="KW-0812">Transmembrane</keyword>
<evidence type="ECO:0000313" key="5">
    <source>
        <dbReference type="Proteomes" id="UP001578633"/>
    </source>
</evidence>
<dbReference type="Pfam" id="PF11807">
    <property type="entry name" value="UstYa"/>
    <property type="match status" value="1"/>
</dbReference>
<organism evidence="4 5">
    <name type="scientific">Alternaria dauci</name>
    <dbReference type="NCBI Taxonomy" id="48095"/>
    <lineage>
        <taxon>Eukaryota</taxon>
        <taxon>Fungi</taxon>
        <taxon>Dikarya</taxon>
        <taxon>Ascomycota</taxon>
        <taxon>Pezizomycotina</taxon>
        <taxon>Dothideomycetes</taxon>
        <taxon>Pleosporomycetidae</taxon>
        <taxon>Pleosporales</taxon>
        <taxon>Pleosporineae</taxon>
        <taxon>Pleosporaceae</taxon>
        <taxon>Alternaria</taxon>
        <taxon>Alternaria sect. Porri</taxon>
    </lineage>
</organism>